<protein>
    <submittedName>
        <fullName evidence="2">Uncharacterized protein</fullName>
    </submittedName>
</protein>
<sequence length="135" mass="14735">MTMRSVISSPLNPGRCRSHNTTSGCRRLICGSPVSPFSASPTTSMPVSPERIILMPVRTSAWSSMRNTLMVMRTPLPGKQVTVVTRRAPCSGQADDGNATARHGESHVYYQSEKRRLTRGDCPRSPSHGCHASRP</sequence>
<proteinExistence type="predicted"/>
<organism evidence="2">
    <name type="scientific">uncultured Stenotrophomonas sp</name>
    <dbReference type="NCBI Taxonomy" id="165438"/>
    <lineage>
        <taxon>Bacteria</taxon>
        <taxon>Pseudomonadati</taxon>
        <taxon>Pseudomonadota</taxon>
        <taxon>Gammaproteobacteria</taxon>
        <taxon>Lysobacterales</taxon>
        <taxon>Lysobacteraceae</taxon>
        <taxon>Stenotrophomonas</taxon>
        <taxon>environmental samples</taxon>
    </lineage>
</organism>
<dbReference type="AlphaFoldDB" id="A0A1Y5Q1V2"/>
<evidence type="ECO:0000313" key="2">
    <source>
        <dbReference type="EMBL" id="SBV36279.1"/>
    </source>
</evidence>
<feature type="compositionally biased region" description="Polar residues" evidence="1">
    <location>
        <begin position="1"/>
        <end position="11"/>
    </location>
</feature>
<reference evidence="2" key="1">
    <citation type="submission" date="2016-03" db="EMBL/GenBank/DDBJ databases">
        <authorList>
            <person name="Ploux O."/>
        </authorList>
    </citation>
    <scope>NUCLEOTIDE SEQUENCE</scope>
    <source>
        <strain evidence="2">UC10</strain>
    </source>
</reference>
<accession>A0A1Y5Q1V2</accession>
<feature type="compositionally biased region" description="Basic and acidic residues" evidence="1">
    <location>
        <begin position="102"/>
        <end position="122"/>
    </location>
</feature>
<dbReference type="EMBL" id="FLTS01000001">
    <property type="protein sequence ID" value="SBV36279.1"/>
    <property type="molecule type" value="Genomic_DNA"/>
</dbReference>
<name>A0A1Y5Q1V2_9GAMM</name>
<evidence type="ECO:0000256" key="1">
    <source>
        <dbReference type="SAM" id="MobiDB-lite"/>
    </source>
</evidence>
<gene>
    <name evidence="2" type="ORF">STPYR_11209</name>
</gene>
<feature type="region of interest" description="Disordered" evidence="1">
    <location>
        <begin position="1"/>
        <end position="22"/>
    </location>
</feature>
<feature type="region of interest" description="Disordered" evidence="1">
    <location>
        <begin position="88"/>
        <end position="135"/>
    </location>
</feature>